<proteinExistence type="predicted"/>
<dbReference type="AlphaFoldDB" id="A0A5B7HAP1"/>
<feature type="region of interest" description="Disordered" evidence="1">
    <location>
        <begin position="1"/>
        <end position="35"/>
    </location>
</feature>
<organism evidence="2 3">
    <name type="scientific">Portunus trituberculatus</name>
    <name type="common">Swimming crab</name>
    <name type="synonym">Neptunus trituberculatus</name>
    <dbReference type="NCBI Taxonomy" id="210409"/>
    <lineage>
        <taxon>Eukaryota</taxon>
        <taxon>Metazoa</taxon>
        <taxon>Ecdysozoa</taxon>
        <taxon>Arthropoda</taxon>
        <taxon>Crustacea</taxon>
        <taxon>Multicrustacea</taxon>
        <taxon>Malacostraca</taxon>
        <taxon>Eumalacostraca</taxon>
        <taxon>Eucarida</taxon>
        <taxon>Decapoda</taxon>
        <taxon>Pleocyemata</taxon>
        <taxon>Brachyura</taxon>
        <taxon>Eubrachyura</taxon>
        <taxon>Portunoidea</taxon>
        <taxon>Portunidae</taxon>
        <taxon>Portuninae</taxon>
        <taxon>Portunus</taxon>
    </lineage>
</organism>
<evidence type="ECO:0000313" key="2">
    <source>
        <dbReference type="EMBL" id="MPC66889.1"/>
    </source>
</evidence>
<gene>
    <name evidence="2" type="ORF">E2C01_061044</name>
</gene>
<accession>A0A5B7HAP1</accession>
<dbReference type="EMBL" id="VSRR010025463">
    <property type="protein sequence ID" value="MPC66889.1"/>
    <property type="molecule type" value="Genomic_DNA"/>
</dbReference>
<sequence>MSYSAEMRLSEELPEQETAVGGPCGGESSFPLRPKDDVSLARSATSREPECFVFSHKKILTQKISSRDKENHLLGQQWERALAAVDGEPHLHADQSF</sequence>
<evidence type="ECO:0000256" key="1">
    <source>
        <dbReference type="SAM" id="MobiDB-lite"/>
    </source>
</evidence>
<keyword evidence="3" id="KW-1185">Reference proteome</keyword>
<dbReference type="Proteomes" id="UP000324222">
    <property type="component" value="Unassembled WGS sequence"/>
</dbReference>
<reference evidence="2 3" key="1">
    <citation type="submission" date="2019-05" db="EMBL/GenBank/DDBJ databases">
        <title>Another draft genome of Portunus trituberculatus and its Hox gene families provides insights of decapod evolution.</title>
        <authorList>
            <person name="Jeong J.-H."/>
            <person name="Song I."/>
            <person name="Kim S."/>
            <person name="Choi T."/>
            <person name="Kim D."/>
            <person name="Ryu S."/>
            <person name="Kim W."/>
        </authorList>
    </citation>
    <scope>NUCLEOTIDE SEQUENCE [LARGE SCALE GENOMIC DNA]</scope>
    <source>
        <tissue evidence="2">Muscle</tissue>
    </source>
</reference>
<protein>
    <submittedName>
        <fullName evidence="2">Uncharacterized protein</fullName>
    </submittedName>
</protein>
<comment type="caution">
    <text evidence="2">The sequence shown here is derived from an EMBL/GenBank/DDBJ whole genome shotgun (WGS) entry which is preliminary data.</text>
</comment>
<evidence type="ECO:0000313" key="3">
    <source>
        <dbReference type="Proteomes" id="UP000324222"/>
    </source>
</evidence>
<name>A0A5B7HAP1_PORTR</name>